<feature type="domain" description="DUF1588" evidence="4">
    <location>
        <begin position="650"/>
        <end position="746"/>
    </location>
</feature>
<organism evidence="8 9">
    <name type="scientific">Rubripirellula amarantea</name>
    <dbReference type="NCBI Taxonomy" id="2527999"/>
    <lineage>
        <taxon>Bacteria</taxon>
        <taxon>Pseudomonadati</taxon>
        <taxon>Planctomycetota</taxon>
        <taxon>Planctomycetia</taxon>
        <taxon>Pirellulales</taxon>
        <taxon>Pirellulaceae</taxon>
        <taxon>Rubripirellula</taxon>
    </lineage>
</organism>
<evidence type="ECO:0000313" key="8">
    <source>
        <dbReference type="EMBL" id="TWT54929.1"/>
    </source>
</evidence>
<evidence type="ECO:0000259" key="3">
    <source>
        <dbReference type="Pfam" id="PF07626"/>
    </source>
</evidence>
<feature type="domain" description="DUF1595" evidence="7">
    <location>
        <begin position="437"/>
        <end position="493"/>
    </location>
</feature>
<protein>
    <recommendedName>
        <fullName evidence="10">Planctomycete cytochrome C</fullName>
    </recommendedName>
</protein>
<dbReference type="Pfam" id="PF07631">
    <property type="entry name" value="PSD4"/>
    <property type="match status" value="1"/>
</dbReference>
<feature type="domain" description="DUF1585" evidence="2">
    <location>
        <begin position="782"/>
        <end position="855"/>
    </location>
</feature>
<dbReference type="Pfam" id="PF07635">
    <property type="entry name" value="PSCyt1"/>
    <property type="match status" value="1"/>
</dbReference>
<evidence type="ECO:0000259" key="2">
    <source>
        <dbReference type="Pfam" id="PF07624"/>
    </source>
</evidence>
<evidence type="ECO:0000259" key="4">
    <source>
        <dbReference type="Pfam" id="PF07627"/>
    </source>
</evidence>
<dbReference type="Pfam" id="PF07637">
    <property type="entry name" value="PSD5"/>
    <property type="match status" value="1"/>
</dbReference>
<dbReference type="Proteomes" id="UP000316598">
    <property type="component" value="Unassembled WGS sequence"/>
</dbReference>
<feature type="domain" description="Cytochrome C Planctomycete-type" evidence="6">
    <location>
        <begin position="39"/>
        <end position="91"/>
    </location>
</feature>
<evidence type="ECO:0000313" key="9">
    <source>
        <dbReference type="Proteomes" id="UP000316598"/>
    </source>
</evidence>
<dbReference type="Pfam" id="PF07624">
    <property type="entry name" value="PSD2"/>
    <property type="match status" value="1"/>
</dbReference>
<feature type="chain" id="PRO_5023058812" description="Planctomycete cytochrome C" evidence="1">
    <location>
        <begin position="26"/>
        <end position="858"/>
    </location>
</feature>
<evidence type="ECO:0000259" key="6">
    <source>
        <dbReference type="Pfam" id="PF07635"/>
    </source>
</evidence>
<dbReference type="Pfam" id="PF07626">
    <property type="entry name" value="PSD3"/>
    <property type="match status" value="1"/>
</dbReference>
<feature type="domain" description="DUF1587" evidence="3">
    <location>
        <begin position="126"/>
        <end position="190"/>
    </location>
</feature>
<dbReference type="InterPro" id="IPR013042">
    <property type="entry name" value="DUF1592"/>
</dbReference>
<comment type="caution">
    <text evidence="8">The sequence shown here is derived from an EMBL/GenBank/DDBJ whole genome shotgun (WGS) entry which is preliminary data.</text>
</comment>
<feature type="signal peptide" evidence="1">
    <location>
        <begin position="1"/>
        <end position="25"/>
    </location>
</feature>
<dbReference type="InterPro" id="IPR011429">
    <property type="entry name" value="Cyt_c_Planctomycete-type"/>
</dbReference>
<dbReference type="InterPro" id="IPR013039">
    <property type="entry name" value="DUF1588"/>
</dbReference>
<sequence precursor="true">MSKLVCLRALLMSGLCFLLPHALRAGDSSLLLSRLQESCIDCHSGTDPEGGLDLSPLVEKLVEKSEPAESDMATWIKVHDRVKAGEMPPEEGLDEEAKRSFLKPLHQRLIQLDRSHIDVEGRAVWRRMNRFEYENSVRDLLHAPWLQLANMLPEDGELHRFNKLGDALDVSHVNLARYMNAADYALREVVARTTDRPKQKIVRYYAREQGDMYRRVHYTEFNRSPERATFPLIGYDADVDVLRDPKHPFTVGENDPVKREQEAFGVVASSYEPIEIRFGSFKAKTSGRYKLRFRGYTFWAAGEEKNWWRPDREKTSRGRRSEPVAIYSRAEPRQLRRLGDFDFQIEPSVQELDVWLLEGETIQPDAVRLFRSRPPAWHNPLAEKDGMPGVAFQWMEVEGPFTAQWPSRGHQLLFDDLPLRQEGKTVVVESERPLHDARRLMQRFLQTAYPRPHQTDDVDRFVSVVEAALQEGMAFADAMIAGYTAVLCSPGFICLEEQPGNLDDDALANRLSLFLWNTSPDAKLRTLASKHELHHPEVLSQQVDRLLDDPNSQRFVNAFLDYWLDLRKISDTSPDELLYPDYYLDDALVDAALEETRLFFAELIRENLPAKNLIESDFTFVNERLAKHYGLPPFESSQLRRVELPSDSVRGGLLTQASVLKVTANGTTTSPVVRGAWVNERILGVEIPPPPASVPAIEPDTRGAVTIRDQLQRHRADDSCNVCHKIIDPAGFALESFDVAGGWRDSYRSFKEGEPIAGYGKNGQPFTFTQGPSVDASGELPNGRTFADVNELKQWLLADERSVARNLVVKLLTYATGASPRFSDREAIETILDRYADQGYPIRSIIVAIATNPLFLNK</sequence>
<proteinExistence type="predicted"/>
<feature type="domain" description="DUF1592" evidence="5">
    <location>
        <begin position="502"/>
        <end position="631"/>
    </location>
</feature>
<evidence type="ECO:0000259" key="5">
    <source>
        <dbReference type="Pfam" id="PF07631"/>
    </source>
</evidence>
<dbReference type="EMBL" id="SJPI01000001">
    <property type="protein sequence ID" value="TWT54929.1"/>
    <property type="molecule type" value="Genomic_DNA"/>
</dbReference>
<gene>
    <name evidence="8" type="ORF">Pla22_25830</name>
</gene>
<dbReference type="InterPro" id="IPR013043">
    <property type="entry name" value="DUF1595"/>
</dbReference>
<dbReference type="InterPro" id="IPR011478">
    <property type="entry name" value="DUF1585"/>
</dbReference>
<evidence type="ECO:0008006" key="10">
    <source>
        <dbReference type="Google" id="ProtNLM"/>
    </source>
</evidence>
<dbReference type="AlphaFoldDB" id="A0A5C5WXD6"/>
<dbReference type="OrthoDB" id="175242at2"/>
<evidence type="ECO:0000256" key="1">
    <source>
        <dbReference type="SAM" id="SignalP"/>
    </source>
</evidence>
<dbReference type="InterPro" id="IPR013036">
    <property type="entry name" value="DUF1587"/>
</dbReference>
<dbReference type="Pfam" id="PF07627">
    <property type="entry name" value="PSCyt3"/>
    <property type="match status" value="1"/>
</dbReference>
<evidence type="ECO:0000259" key="7">
    <source>
        <dbReference type="Pfam" id="PF07637"/>
    </source>
</evidence>
<reference evidence="8 9" key="1">
    <citation type="submission" date="2019-02" db="EMBL/GenBank/DDBJ databases">
        <title>Deep-cultivation of Planctomycetes and their phenomic and genomic characterization uncovers novel biology.</title>
        <authorList>
            <person name="Wiegand S."/>
            <person name="Jogler M."/>
            <person name="Boedeker C."/>
            <person name="Pinto D."/>
            <person name="Vollmers J."/>
            <person name="Rivas-Marin E."/>
            <person name="Kohn T."/>
            <person name="Peeters S.H."/>
            <person name="Heuer A."/>
            <person name="Rast P."/>
            <person name="Oberbeckmann S."/>
            <person name="Bunk B."/>
            <person name="Jeske O."/>
            <person name="Meyerdierks A."/>
            <person name="Storesund J.E."/>
            <person name="Kallscheuer N."/>
            <person name="Luecker S."/>
            <person name="Lage O.M."/>
            <person name="Pohl T."/>
            <person name="Merkel B.J."/>
            <person name="Hornburger P."/>
            <person name="Mueller R.-W."/>
            <person name="Bruemmer F."/>
            <person name="Labrenz M."/>
            <person name="Spormann A.M."/>
            <person name="Op Den Camp H."/>
            <person name="Overmann J."/>
            <person name="Amann R."/>
            <person name="Jetten M.S.M."/>
            <person name="Mascher T."/>
            <person name="Medema M.H."/>
            <person name="Devos D.P."/>
            <person name="Kaster A.-K."/>
            <person name="Ovreas L."/>
            <person name="Rohde M."/>
            <person name="Galperin M.Y."/>
            <person name="Jogler C."/>
        </authorList>
    </citation>
    <scope>NUCLEOTIDE SEQUENCE [LARGE SCALE GENOMIC DNA]</scope>
    <source>
        <strain evidence="8 9">Pla22</strain>
    </source>
</reference>
<keyword evidence="1" id="KW-0732">Signal</keyword>
<name>A0A5C5WXD6_9BACT</name>
<keyword evidence="9" id="KW-1185">Reference proteome</keyword>
<accession>A0A5C5WXD6</accession>